<dbReference type="GO" id="GO:0008821">
    <property type="term" value="F:crossover junction DNA endonuclease activity"/>
    <property type="evidence" value="ECO:0007669"/>
    <property type="project" value="InterPro"/>
</dbReference>
<dbReference type="PRINTS" id="PR00696">
    <property type="entry name" value="RSOLVASERUVC"/>
</dbReference>
<evidence type="ECO:0000256" key="6">
    <source>
        <dbReference type="ARBA" id="ARBA00022763"/>
    </source>
</evidence>
<dbReference type="NCBIfam" id="TIGR00228">
    <property type="entry name" value="ruvC"/>
    <property type="match status" value="1"/>
</dbReference>
<evidence type="ECO:0000256" key="9">
    <source>
        <dbReference type="ARBA" id="ARBA00023125"/>
    </source>
</evidence>
<dbReference type="Gene3D" id="3.30.420.10">
    <property type="entry name" value="Ribonuclease H-like superfamily/Ribonuclease H"/>
    <property type="match status" value="1"/>
</dbReference>
<dbReference type="GO" id="GO:0003677">
    <property type="term" value="F:DNA binding"/>
    <property type="evidence" value="ECO:0007669"/>
    <property type="project" value="UniProtKB-KW"/>
</dbReference>
<evidence type="ECO:0000256" key="8">
    <source>
        <dbReference type="ARBA" id="ARBA00022842"/>
    </source>
</evidence>
<dbReference type="InterPro" id="IPR012337">
    <property type="entry name" value="RNaseH-like_sf"/>
</dbReference>
<dbReference type="SUPFAM" id="SSF53098">
    <property type="entry name" value="Ribonuclease H-like"/>
    <property type="match status" value="1"/>
</dbReference>
<sequence length="180" mass="19508">MPTLPIDAPVIRILGIDPGSRVTGFGVIESDGRSARYITSGCVRVTGETWAERLGVIFNSISELMDTYQPQEMAIERVFMHRNADSALKLGQARGAAICAVITRDVPVFEYSPTEIKKSVVGKGHAAKEQVQHMVRILLNLPANPQADAADALGVALCHGNTRTSLIQLATTQTIKGRRR</sequence>
<dbReference type="InterPro" id="IPR020563">
    <property type="entry name" value="X-over_junc_endoDNase_Mg_BS"/>
</dbReference>
<keyword evidence="4" id="KW-0479">Metal-binding</keyword>
<dbReference type="AlphaFoldDB" id="A0A3B1B8M8"/>
<evidence type="ECO:0000256" key="7">
    <source>
        <dbReference type="ARBA" id="ARBA00022801"/>
    </source>
</evidence>
<keyword evidence="7 12" id="KW-0378">Hydrolase</keyword>
<dbReference type="GO" id="GO:0046872">
    <property type="term" value="F:metal ion binding"/>
    <property type="evidence" value="ECO:0007669"/>
    <property type="project" value="UniProtKB-KW"/>
</dbReference>
<dbReference type="CDD" id="cd16962">
    <property type="entry name" value="RuvC"/>
    <property type="match status" value="1"/>
</dbReference>
<dbReference type="FunFam" id="3.30.420.10:FF:000002">
    <property type="entry name" value="Crossover junction endodeoxyribonuclease RuvC"/>
    <property type="match status" value="1"/>
</dbReference>
<keyword evidence="11" id="KW-0234">DNA repair</keyword>
<accession>A0A3B1B8M8</accession>
<keyword evidence="6" id="KW-0227">DNA damage</keyword>
<evidence type="ECO:0000256" key="3">
    <source>
        <dbReference type="ARBA" id="ARBA00022722"/>
    </source>
</evidence>
<dbReference type="Pfam" id="PF02075">
    <property type="entry name" value="RuvC"/>
    <property type="match status" value="1"/>
</dbReference>
<dbReference type="PROSITE" id="PS01321">
    <property type="entry name" value="RUVC"/>
    <property type="match status" value="1"/>
</dbReference>
<comment type="similarity">
    <text evidence="1">Belongs to the RuvC family.</text>
</comment>
<evidence type="ECO:0000256" key="11">
    <source>
        <dbReference type="ARBA" id="ARBA00023204"/>
    </source>
</evidence>
<evidence type="ECO:0000256" key="10">
    <source>
        <dbReference type="ARBA" id="ARBA00023172"/>
    </source>
</evidence>
<keyword evidence="8" id="KW-0460">Magnesium</keyword>
<reference evidence="12" key="1">
    <citation type="submission" date="2018-06" db="EMBL/GenBank/DDBJ databases">
        <authorList>
            <person name="Zhirakovskaya E."/>
        </authorList>
    </citation>
    <scope>NUCLEOTIDE SEQUENCE</scope>
</reference>
<keyword evidence="10" id="KW-0233">DNA recombination</keyword>
<dbReference type="PANTHER" id="PTHR30194:SF3">
    <property type="entry name" value="CROSSOVER JUNCTION ENDODEOXYRIBONUCLEASE RUVC"/>
    <property type="match status" value="1"/>
</dbReference>
<organism evidence="12">
    <name type="scientific">hydrothermal vent metagenome</name>
    <dbReference type="NCBI Taxonomy" id="652676"/>
    <lineage>
        <taxon>unclassified sequences</taxon>
        <taxon>metagenomes</taxon>
        <taxon>ecological metagenomes</taxon>
    </lineage>
</organism>
<evidence type="ECO:0000313" key="12">
    <source>
        <dbReference type="EMBL" id="VAX01397.1"/>
    </source>
</evidence>
<evidence type="ECO:0000256" key="1">
    <source>
        <dbReference type="ARBA" id="ARBA00009518"/>
    </source>
</evidence>
<dbReference type="InterPro" id="IPR036397">
    <property type="entry name" value="RNaseH_sf"/>
</dbReference>
<dbReference type="EC" id="3.1.22.4" evidence="12"/>
<proteinExistence type="inferred from homology"/>
<evidence type="ECO:0000256" key="5">
    <source>
        <dbReference type="ARBA" id="ARBA00022759"/>
    </source>
</evidence>
<evidence type="ECO:0000256" key="2">
    <source>
        <dbReference type="ARBA" id="ARBA00022490"/>
    </source>
</evidence>
<dbReference type="GO" id="GO:0006310">
    <property type="term" value="P:DNA recombination"/>
    <property type="evidence" value="ECO:0007669"/>
    <property type="project" value="UniProtKB-KW"/>
</dbReference>
<name>A0A3B1B8M8_9ZZZZ</name>
<keyword evidence="2" id="KW-0963">Cytoplasm</keyword>
<dbReference type="InterPro" id="IPR002176">
    <property type="entry name" value="X-over_junc_endoDNase_RuvC"/>
</dbReference>
<keyword evidence="5" id="KW-0255">Endonuclease</keyword>
<gene>
    <name evidence="12" type="ORF">MNBD_GAMMA20-845</name>
</gene>
<dbReference type="EMBL" id="UOFU01000228">
    <property type="protein sequence ID" value="VAX01397.1"/>
    <property type="molecule type" value="Genomic_DNA"/>
</dbReference>
<keyword evidence="3" id="KW-0540">Nuclease</keyword>
<dbReference type="HAMAP" id="MF_00034">
    <property type="entry name" value="RuvC"/>
    <property type="match status" value="1"/>
</dbReference>
<protein>
    <submittedName>
        <fullName evidence="12">Crossover junction endodeoxyribonuclease RuvC</fullName>
        <ecNumber evidence="12">3.1.22.4</ecNumber>
    </submittedName>
</protein>
<dbReference type="PANTHER" id="PTHR30194">
    <property type="entry name" value="CROSSOVER JUNCTION ENDODEOXYRIBONUCLEASE RUVC"/>
    <property type="match status" value="1"/>
</dbReference>
<dbReference type="GO" id="GO:0006281">
    <property type="term" value="P:DNA repair"/>
    <property type="evidence" value="ECO:0007669"/>
    <property type="project" value="UniProtKB-KW"/>
</dbReference>
<keyword evidence="9" id="KW-0238">DNA-binding</keyword>
<evidence type="ECO:0000256" key="4">
    <source>
        <dbReference type="ARBA" id="ARBA00022723"/>
    </source>
</evidence>